<name>A0A8S5UPA5_9CAUD</name>
<sequence>MSVLSIIYGIFMNTNKQLLDCPARSPYYLSLGYYA</sequence>
<reference evidence="1" key="1">
    <citation type="journal article" date="2021" name="Proc. Natl. Acad. Sci. U.S.A.">
        <title>A Catalog of Tens of Thousands of Viruses from Human Metagenomes Reveals Hidden Associations with Chronic Diseases.</title>
        <authorList>
            <person name="Tisza M.J."/>
            <person name="Buck C.B."/>
        </authorList>
    </citation>
    <scope>NUCLEOTIDE SEQUENCE</scope>
    <source>
        <strain evidence="1">CtG4L18</strain>
    </source>
</reference>
<evidence type="ECO:0000313" key="1">
    <source>
        <dbReference type="EMBL" id="DAF96317.1"/>
    </source>
</evidence>
<proteinExistence type="predicted"/>
<accession>A0A8S5UPA5</accession>
<dbReference type="EMBL" id="BK016114">
    <property type="protein sequence ID" value="DAF96317.1"/>
    <property type="molecule type" value="Genomic_DNA"/>
</dbReference>
<protein>
    <submittedName>
        <fullName evidence="1">Uncharacterized protein</fullName>
    </submittedName>
</protein>
<organism evidence="1">
    <name type="scientific">Podoviridae sp. ctG4L18</name>
    <dbReference type="NCBI Taxonomy" id="2825234"/>
    <lineage>
        <taxon>Viruses</taxon>
        <taxon>Duplodnaviria</taxon>
        <taxon>Heunggongvirae</taxon>
        <taxon>Uroviricota</taxon>
        <taxon>Caudoviricetes</taxon>
    </lineage>
</organism>